<dbReference type="KEGG" id="vg:77924181"/>
<keyword evidence="2" id="KW-1185">Reference proteome</keyword>
<protein>
    <submittedName>
        <fullName evidence="1">Uncharacterized protein</fullName>
    </submittedName>
</protein>
<proteinExistence type="predicted"/>
<dbReference type="RefSeq" id="YP_010648722.1">
    <property type="nucleotide sequence ID" value="NC_070762.1"/>
</dbReference>
<organism evidence="1 2">
    <name type="scientific">Gordonia phage Sixama</name>
    <dbReference type="NCBI Taxonomy" id="2653271"/>
    <lineage>
        <taxon>Viruses</taxon>
        <taxon>Duplodnaviria</taxon>
        <taxon>Heunggongvirae</taxon>
        <taxon>Uroviricota</taxon>
        <taxon>Caudoviricetes</taxon>
        <taxon>Sixamavirus</taxon>
        <taxon>Sixamavirus sixama</taxon>
    </lineage>
</organism>
<reference evidence="1 2" key="1">
    <citation type="submission" date="2019-09" db="EMBL/GenBank/DDBJ databases">
        <authorList>
            <person name="Christie C.A."/>
            <person name="Diallo A.S."/>
            <person name="Dixon Z."/>
            <person name="McIntosh P.M."/>
            <person name="Murthy K.H."/>
            <person name="Rosen M.G."/>
            <person name="Simpson L.M."/>
            <person name="Koustas K."/>
            <person name="Fogarty M.P."/>
            <person name="Molloy S.D."/>
            <person name="Garlena R.A."/>
            <person name="Russell D.A."/>
            <person name="Pope W.H."/>
            <person name="Jacobs-Sera D."/>
            <person name="Hatfull G.F."/>
        </authorList>
    </citation>
    <scope>NUCLEOTIDE SEQUENCE [LARGE SCALE GENOMIC DNA]</scope>
</reference>
<gene>
    <name evidence="1" type="primary">13</name>
    <name evidence="1" type="ORF">SEA_SIXAMA_13</name>
</gene>
<sequence>MSNTTDVEILEWMHARLVDHHGERPLYDYMWRYREVIEKIKKFGDNGNIVALSSYDEYIRNEMALRDHIDDHRYYTENDESQYTCICGIPCGTRNAWNMHFVEVVLSAMDGTYKDTVFTTPTVVLAPKDITDSDYVTVSKKKNEKPKLIPSKPTPKGLVIEPNTRPKKHVCSLPWQGGGYGSTGHPIGTIFICEDCNQAWETVPCYESLGPVTHWSKVRWYHRDAKRRIQDVQKWKEV</sequence>
<dbReference type="Proteomes" id="UP000400849">
    <property type="component" value="Segment"/>
</dbReference>
<accession>A0A5Q2F0B3</accession>
<dbReference type="GeneID" id="77924181"/>
<evidence type="ECO:0000313" key="1">
    <source>
        <dbReference type="EMBL" id="QGF20192.1"/>
    </source>
</evidence>
<name>A0A5Q2F0B3_9CAUD</name>
<evidence type="ECO:0000313" key="2">
    <source>
        <dbReference type="Proteomes" id="UP000400849"/>
    </source>
</evidence>
<dbReference type="EMBL" id="MN484601">
    <property type="protein sequence ID" value="QGF20192.1"/>
    <property type="molecule type" value="Genomic_DNA"/>
</dbReference>